<protein>
    <submittedName>
        <fullName evidence="2">Osmotically inducible protein C</fullName>
    </submittedName>
</protein>
<evidence type="ECO:0000256" key="1">
    <source>
        <dbReference type="SAM" id="MobiDB-lite"/>
    </source>
</evidence>
<evidence type="ECO:0000313" key="3">
    <source>
        <dbReference type="Proteomes" id="UP000245765"/>
    </source>
</evidence>
<accession>A0A317FCF6</accession>
<name>A0A317FCF6_9PROT</name>
<feature type="compositionally biased region" description="Low complexity" evidence="1">
    <location>
        <begin position="1"/>
        <end position="14"/>
    </location>
</feature>
<dbReference type="InterPro" id="IPR036102">
    <property type="entry name" value="OsmC/Ohrsf"/>
</dbReference>
<feature type="region of interest" description="Disordered" evidence="1">
    <location>
        <begin position="1"/>
        <end position="22"/>
    </location>
</feature>
<organism evidence="2 3">
    <name type="scientific">Falsiroseomonas bella</name>
    <dbReference type="NCBI Taxonomy" id="2184016"/>
    <lineage>
        <taxon>Bacteria</taxon>
        <taxon>Pseudomonadati</taxon>
        <taxon>Pseudomonadota</taxon>
        <taxon>Alphaproteobacteria</taxon>
        <taxon>Acetobacterales</taxon>
        <taxon>Roseomonadaceae</taxon>
        <taxon>Falsiroseomonas</taxon>
    </lineage>
</organism>
<dbReference type="OrthoDB" id="9811389at2"/>
<comment type="caution">
    <text evidence="2">The sequence shown here is derived from an EMBL/GenBank/DDBJ whole genome shotgun (WGS) entry which is preliminary data.</text>
</comment>
<keyword evidence="3" id="KW-1185">Reference proteome</keyword>
<dbReference type="AlphaFoldDB" id="A0A317FCF6"/>
<dbReference type="Proteomes" id="UP000245765">
    <property type="component" value="Unassembled WGS sequence"/>
</dbReference>
<dbReference type="SUPFAM" id="SSF82784">
    <property type="entry name" value="OsmC-like"/>
    <property type="match status" value="1"/>
</dbReference>
<proteinExistence type="predicted"/>
<sequence>MSATAETAAPVTAKAPPPPRHGVNTPALFATINVVKGQPELAKFQFRAKSAWQSGTHMRSTMESFAGAGGEHAHKAPTVADSDHPAVLCGEDAGPTPVEWLLHALAGCLTAGIANIAAARGVTLTKVEATVEGDIDLRGILGLSDEVRNGFEEIRISFDIAGDAPAEKLQEIVRQSVARSAVFDMLTNGLPVTVSAKA</sequence>
<dbReference type="EMBL" id="QGNA01000004">
    <property type="protein sequence ID" value="PWS35639.1"/>
    <property type="molecule type" value="Genomic_DNA"/>
</dbReference>
<dbReference type="Gene3D" id="3.30.300.20">
    <property type="match status" value="1"/>
</dbReference>
<dbReference type="InterPro" id="IPR052924">
    <property type="entry name" value="OsmC/Ohr_hydroprdx_reductase"/>
</dbReference>
<reference evidence="3" key="1">
    <citation type="submission" date="2018-05" db="EMBL/GenBank/DDBJ databases">
        <authorList>
            <person name="Du Z."/>
            <person name="Wang X."/>
        </authorList>
    </citation>
    <scope>NUCLEOTIDE SEQUENCE [LARGE SCALE GENOMIC DNA]</scope>
    <source>
        <strain evidence="3">CQN31</strain>
    </source>
</reference>
<dbReference type="PANTHER" id="PTHR35368">
    <property type="entry name" value="HYDROPEROXIDE REDUCTASE"/>
    <property type="match status" value="1"/>
</dbReference>
<dbReference type="RefSeq" id="WP_109872005.1">
    <property type="nucleotide sequence ID" value="NZ_QGNA01000004.1"/>
</dbReference>
<dbReference type="InterPro" id="IPR015946">
    <property type="entry name" value="KH_dom-like_a/b"/>
</dbReference>
<dbReference type="InterPro" id="IPR003718">
    <property type="entry name" value="OsmC/Ohr_fam"/>
</dbReference>
<gene>
    <name evidence="2" type="ORF">DFH01_18780</name>
</gene>
<dbReference type="Pfam" id="PF02566">
    <property type="entry name" value="OsmC"/>
    <property type="match status" value="1"/>
</dbReference>
<evidence type="ECO:0000313" key="2">
    <source>
        <dbReference type="EMBL" id="PWS35639.1"/>
    </source>
</evidence>
<dbReference type="PANTHER" id="PTHR35368:SF1">
    <property type="entry name" value="HYDROPEROXIDE REDUCTASE"/>
    <property type="match status" value="1"/>
</dbReference>